<dbReference type="EMBL" id="JACRSY010000001">
    <property type="protein sequence ID" value="MBC8577961.1"/>
    <property type="molecule type" value="Genomic_DNA"/>
</dbReference>
<dbReference type="Pfam" id="PF21307">
    <property type="entry name" value="Glyco_hydro_95_C"/>
    <property type="match status" value="1"/>
</dbReference>
<dbReference type="InterPro" id="IPR054363">
    <property type="entry name" value="GH95_cat"/>
</dbReference>
<organism evidence="4 5">
    <name type="scientific">Zhenhengia yiwuensis</name>
    <dbReference type="NCBI Taxonomy" id="2763666"/>
    <lineage>
        <taxon>Bacteria</taxon>
        <taxon>Bacillati</taxon>
        <taxon>Bacillota</taxon>
        <taxon>Clostridia</taxon>
        <taxon>Lachnospirales</taxon>
        <taxon>Lachnospiraceae</taxon>
        <taxon>Zhenhengia</taxon>
    </lineage>
</organism>
<dbReference type="InterPro" id="IPR012341">
    <property type="entry name" value="6hp_glycosidase-like_sf"/>
</dbReference>
<dbReference type="GO" id="GO:0005975">
    <property type="term" value="P:carbohydrate metabolic process"/>
    <property type="evidence" value="ECO:0007669"/>
    <property type="project" value="InterPro"/>
</dbReference>
<evidence type="ECO:0000259" key="3">
    <source>
        <dbReference type="Pfam" id="PF22124"/>
    </source>
</evidence>
<dbReference type="Proteomes" id="UP000655830">
    <property type="component" value="Unassembled WGS sequence"/>
</dbReference>
<dbReference type="Pfam" id="PF22124">
    <property type="entry name" value="Glyco_hydro_95_cat"/>
    <property type="match status" value="1"/>
</dbReference>
<feature type="domain" description="Glycosyl hydrolase family 95 N-terminal" evidence="1">
    <location>
        <begin position="8"/>
        <end position="256"/>
    </location>
</feature>
<dbReference type="Gene3D" id="1.50.10.10">
    <property type="match status" value="1"/>
</dbReference>
<gene>
    <name evidence="4" type="ORF">H8718_00205</name>
</gene>
<sequence length="773" mass="87957">MNHASRYLYYNRPATKWNEALPLGNGKLGAMLFGGIDVARIDFNLDTLWSGEGRNKSNPSDKKDWNAIRTAILEEDYKAAEKSLQENILGDWSEAYLPLATLTLERREERFGEDLEEYSRGLDLTQSLYKETYIEEGISYEQEAFCSIEDKVFVLKLKASKTMLNLKLKLKPPLKGIVEGEKQHTLILTGHAPIYVAPNYYHCEDPVVYKEGKGIAYAMGLRVQTTGLVHIEEDTIHIVDADEIVLISTATSDFEQEIGYNPASVVAEQLENISHMPYETLRERHIEAYQHYFNAMQLELGEAKTDRTTDERLRLFEEEGCKDTALITLLFNYGRYLMISSSMPGTLAANLQGIWNSEVRPPWSSNYTLNINTQMNYWLAETTNLSECHIPLIELIKKLSKMGQKAAKELYGLDGWVSHHNTDPWGMATPVGHYEQNCPPVCYAFWPMSSGWLCRHLWEHYVFNQDETFLKEEAFPIIKEAVRFYLGYLVPYQDYYVTIPSTSPENTFKDAKGHTYAATIASTMDIAILKELFETYEKICTLLNERDELLEEVKVAKEKLPPYLIGKHGQLQEWLMDFEESDQHHRHVSHLYGLYPGDQITPDHTPELAKACEVTLERRGDAGTGWSLAWKINLWARLKKGERALDCIKKQLTYIGMDGINMGGGGTYANLLCAHPPFQIDGNFGFTSGVCELLMQSHTDVIELLPALPKDWSHGRVKGLKARGGYTLDFKWQNHKVVQVTLRGLKEGSCTLRINGVLHTLECQAGTTTIINL</sequence>
<name>A0A926EBK7_9FIRM</name>
<dbReference type="AlphaFoldDB" id="A0A926EBK7"/>
<keyword evidence="4" id="KW-0378">Hydrolase</keyword>
<reference evidence="4" key="1">
    <citation type="submission" date="2020-08" db="EMBL/GenBank/DDBJ databases">
        <title>Genome public.</title>
        <authorList>
            <person name="Liu C."/>
            <person name="Sun Q."/>
        </authorList>
    </citation>
    <scope>NUCLEOTIDE SEQUENCE</scope>
    <source>
        <strain evidence="4">NSJ-12</strain>
    </source>
</reference>
<comment type="caution">
    <text evidence="4">The sequence shown here is derived from an EMBL/GenBank/DDBJ whole genome shotgun (WGS) entry which is preliminary data.</text>
</comment>
<dbReference type="RefSeq" id="WP_249331086.1">
    <property type="nucleotide sequence ID" value="NZ_JACRSY010000001.1"/>
</dbReference>
<dbReference type="InterPro" id="IPR016518">
    <property type="entry name" value="Alpha-L-fucosidase"/>
</dbReference>
<proteinExistence type="predicted"/>
<keyword evidence="5" id="KW-1185">Reference proteome</keyword>
<evidence type="ECO:0000259" key="2">
    <source>
        <dbReference type="Pfam" id="PF21307"/>
    </source>
</evidence>
<dbReference type="InterPro" id="IPR008928">
    <property type="entry name" value="6-hairpin_glycosidase_sf"/>
</dbReference>
<dbReference type="InterPro" id="IPR027414">
    <property type="entry name" value="GH95_N_dom"/>
</dbReference>
<feature type="domain" description="Alpha fucosidase A-like C-terminal" evidence="2">
    <location>
        <begin position="696"/>
        <end position="759"/>
    </location>
</feature>
<dbReference type="InterPro" id="IPR049053">
    <property type="entry name" value="AFCA-like_C"/>
</dbReference>
<dbReference type="GO" id="GO:0004560">
    <property type="term" value="F:alpha-L-fucosidase activity"/>
    <property type="evidence" value="ECO:0007669"/>
    <property type="project" value="InterPro"/>
</dbReference>
<dbReference type="PANTHER" id="PTHR31084:SF0">
    <property type="entry name" value="ALPHA-L-FUCOSIDASE 2"/>
    <property type="match status" value="1"/>
</dbReference>
<protein>
    <submittedName>
        <fullName evidence="4">Glycoside hydrolase family 95 protein</fullName>
    </submittedName>
</protein>
<dbReference type="PIRSF" id="PIRSF007663">
    <property type="entry name" value="UCP007663"/>
    <property type="match status" value="1"/>
</dbReference>
<dbReference type="Pfam" id="PF14498">
    <property type="entry name" value="Glyco_hyd_65N_2"/>
    <property type="match status" value="1"/>
</dbReference>
<accession>A0A926EBK7</accession>
<dbReference type="SUPFAM" id="SSF48208">
    <property type="entry name" value="Six-hairpin glycosidases"/>
    <property type="match status" value="1"/>
</dbReference>
<evidence type="ECO:0000313" key="4">
    <source>
        <dbReference type="EMBL" id="MBC8577961.1"/>
    </source>
</evidence>
<evidence type="ECO:0000313" key="5">
    <source>
        <dbReference type="Proteomes" id="UP000655830"/>
    </source>
</evidence>
<dbReference type="FunFam" id="1.50.10.10:FF:000028">
    <property type="entry name" value="Alpha-L-fucosidase 2"/>
    <property type="match status" value="1"/>
</dbReference>
<evidence type="ECO:0000259" key="1">
    <source>
        <dbReference type="Pfam" id="PF14498"/>
    </source>
</evidence>
<dbReference type="PANTHER" id="PTHR31084">
    <property type="entry name" value="ALPHA-L-FUCOSIDASE 2"/>
    <property type="match status" value="1"/>
</dbReference>
<feature type="domain" description="Glycosyl hydrolase family 95 catalytic" evidence="3">
    <location>
        <begin position="278"/>
        <end position="694"/>
    </location>
</feature>